<proteinExistence type="predicted"/>
<dbReference type="EMBL" id="DUZY01000008">
    <property type="protein sequence ID" value="DAD47833.1"/>
    <property type="molecule type" value="Genomic_DNA"/>
</dbReference>
<name>A0A822ZSI0_NELNU</name>
<reference evidence="1 2" key="1">
    <citation type="journal article" date="2020" name="Mol. Biol. Evol.">
        <title>Distinct Expression and Methylation Patterns for Genes with Different Fates following a Single Whole-Genome Duplication in Flowering Plants.</title>
        <authorList>
            <person name="Shi T."/>
            <person name="Rahmani R.S."/>
            <person name="Gugger P.F."/>
            <person name="Wang M."/>
            <person name="Li H."/>
            <person name="Zhang Y."/>
            <person name="Li Z."/>
            <person name="Wang Q."/>
            <person name="Van de Peer Y."/>
            <person name="Marchal K."/>
            <person name="Chen J."/>
        </authorList>
    </citation>
    <scope>NUCLEOTIDE SEQUENCE [LARGE SCALE GENOMIC DNA]</scope>
    <source>
        <tissue evidence="1">Leaf</tissue>
    </source>
</reference>
<accession>A0A822ZSI0</accession>
<gene>
    <name evidence="1" type="ORF">HUJ06_017770</name>
</gene>
<evidence type="ECO:0000313" key="1">
    <source>
        <dbReference type="EMBL" id="DAD47833.1"/>
    </source>
</evidence>
<protein>
    <submittedName>
        <fullName evidence="1">Uncharacterized protein</fullName>
    </submittedName>
</protein>
<comment type="caution">
    <text evidence="1">The sequence shown here is derived from an EMBL/GenBank/DDBJ whole genome shotgun (WGS) entry which is preliminary data.</text>
</comment>
<evidence type="ECO:0000313" key="2">
    <source>
        <dbReference type="Proteomes" id="UP000607653"/>
    </source>
</evidence>
<dbReference type="Proteomes" id="UP000607653">
    <property type="component" value="Unassembled WGS sequence"/>
</dbReference>
<keyword evidence="2" id="KW-1185">Reference proteome</keyword>
<dbReference type="AlphaFoldDB" id="A0A822ZSI0"/>
<organism evidence="1 2">
    <name type="scientific">Nelumbo nucifera</name>
    <name type="common">Sacred lotus</name>
    <dbReference type="NCBI Taxonomy" id="4432"/>
    <lineage>
        <taxon>Eukaryota</taxon>
        <taxon>Viridiplantae</taxon>
        <taxon>Streptophyta</taxon>
        <taxon>Embryophyta</taxon>
        <taxon>Tracheophyta</taxon>
        <taxon>Spermatophyta</taxon>
        <taxon>Magnoliopsida</taxon>
        <taxon>Proteales</taxon>
        <taxon>Nelumbonaceae</taxon>
        <taxon>Nelumbo</taxon>
    </lineage>
</organism>
<sequence>MGLEVLSEGYWQNLVTPDNARSDLGGHILINFHENRMLAGNSVHRYADSFKEFLKQTMLQHEAIFRNQVRGLSFQNYASTHGDLLRFCS</sequence>